<name>A0A6J4LDS3_9CYAN</name>
<protein>
    <submittedName>
        <fullName evidence="1">Uncharacterized protein</fullName>
    </submittedName>
</protein>
<evidence type="ECO:0000313" key="1">
    <source>
        <dbReference type="EMBL" id="CAA9330906.1"/>
    </source>
</evidence>
<gene>
    <name evidence="1" type="ORF">AVDCRST_MAG84-1858</name>
</gene>
<organism evidence="1">
    <name type="scientific">uncultured Microcoleus sp</name>
    <dbReference type="NCBI Taxonomy" id="259945"/>
    <lineage>
        <taxon>Bacteria</taxon>
        <taxon>Bacillati</taxon>
        <taxon>Cyanobacteriota</taxon>
        <taxon>Cyanophyceae</taxon>
        <taxon>Oscillatoriophycideae</taxon>
        <taxon>Oscillatoriales</taxon>
        <taxon>Microcoleaceae</taxon>
        <taxon>Microcoleus</taxon>
        <taxon>environmental samples</taxon>
    </lineage>
</organism>
<reference evidence="1" key="1">
    <citation type="submission" date="2020-02" db="EMBL/GenBank/DDBJ databases">
        <authorList>
            <person name="Meier V. D."/>
        </authorList>
    </citation>
    <scope>NUCLEOTIDE SEQUENCE</scope>
    <source>
        <strain evidence="1">AVDCRST_MAG84</strain>
    </source>
</reference>
<proteinExistence type="predicted"/>
<sequence length="90" mass="10286">MKLQTDIRTWQSQPTPGSFASVRDWEKFGCAVPAPKLAPSMWVKLFNPPTAFSFDEAWLLCECSDEKWLAWIPDYGEILLSTHEFCATKS</sequence>
<dbReference type="EMBL" id="CADCTZ010000303">
    <property type="protein sequence ID" value="CAA9330906.1"/>
    <property type="molecule type" value="Genomic_DNA"/>
</dbReference>
<dbReference type="AlphaFoldDB" id="A0A6J4LDS3"/>
<accession>A0A6J4LDS3</accession>